<dbReference type="GO" id="GO:0003723">
    <property type="term" value="F:RNA binding"/>
    <property type="evidence" value="ECO:0007669"/>
    <property type="project" value="InterPro"/>
</dbReference>
<dbReference type="InterPro" id="IPR045060">
    <property type="entry name" value="Phe-tRNA-ligase_IIc_bsu"/>
</dbReference>
<dbReference type="Gene3D" id="3.30.56.10">
    <property type="match status" value="2"/>
</dbReference>
<dbReference type="PROSITE" id="PS51447">
    <property type="entry name" value="FDX_ACB"/>
    <property type="match status" value="1"/>
</dbReference>
<keyword evidence="4" id="KW-0479">Metal-binding</keyword>
<keyword evidence="6" id="KW-0067">ATP-binding</keyword>
<comment type="cofactor">
    <cofactor evidence="1">
        <name>Mg(2+)</name>
        <dbReference type="ChEBI" id="CHEBI:18420"/>
    </cofactor>
</comment>
<evidence type="ECO:0000313" key="12">
    <source>
        <dbReference type="EMBL" id="QCI06560.1"/>
    </source>
</evidence>
<feature type="domain" description="FDX-ACB" evidence="10">
    <location>
        <begin position="567"/>
        <end position="655"/>
    </location>
</feature>
<evidence type="ECO:0000259" key="10">
    <source>
        <dbReference type="PROSITE" id="PS51447"/>
    </source>
</evidence>
<evidence type="ECO:0000256" key="5">
    <source>
        <dbReference type="ARBA" id="ARBA00022741"/>
    </source>
</evidence>
<dbReference type="PANTHER" id="PTHR10947">
    <property type="entry name" value="PHENYLALANYL-TRNA SYNTHETASE BETA CHAIN AND LEUCINE-RICH REPEAT-CONTAINING PROTEIN 47"/>
    <property type="match status" value="1"/>
</dbReference>
<dbReference type="SMART" id="SM00874">
    <property type="entry name" value="B5"/>
    <property type="match status" value="1"/>
</dbReference>
<dbReference type="InterPro" id="IPR020825">
    <property type="entry name" value="Phe-tRNA_synthase-like_B3/B4"/>
</dbReference>
<proteinExistence type="predicted"/>
<dbReference type="PANTHER" id="PTHR10947:SF0">
    <property type="entry name" value="PHENYLALANINE--TRNA LIGASE BETA SUBUNIT"/>
    <property type="match status" value="1"/>
</dbReference>
<dbReference type="InterPro" id="IPR005121">
    <property type="entry name" value="Fdx_antiC-bd"/>
</dbReference>
<feature type="domain" description="B5" evidence="11">
    <location>
        <begin position="244"/>
        <end position="329"/>
    </location>
</feature>
<dbReference type="Pfam" id="PF03147">
    <property type="entry name" value="FDX-ACB"/>
    <property type="match status" value="1"/>
</dbReference>
<dbReference type="Gene3D" id="3.50.40.10">
    <property type="entry name" value="Phenylalanyl-trna Synthetase, Chain B, domain 3"/>
    <property type="match status" value="1"/>
</dbReference>
<keyword evidence="12" id="KW-0934">Plastid</keyword>
<keyword evidence="5" id="KW-0547">Nucleotide-binding</keyword>
<keyword evidence="7" id="KW-0460">Magnesium</keyword>
<dbReference type="Pfam" id="PF17759">
    <property type="entry name" value="tRNA_synthFbeta"/>
    <property type="match status" value="1"/>
</dbReference>
<dbReference type="GO" id="GO:0009328">
    <property type="term" value="C:phenylalanine-tRNA ligase complex"/>
    <property type="evidence" value="ECO:0007669"/>
    <property type="project" value="TreeGrafter"/>
</dbReference>
<dbReference type="InterPro" id="IPR045864">
    <property type="entry name" value="aa-tRNA-synth_II/BPL/LPL"/>
</dbReference>
<keyword evidence="9" id="KW-0030">Aminoacyl-tRNA synthetase</keyword>
<evidence type="ECO:0000256" key="3">
    <source>
        <dbReference type="ARBA" id="ARBA00022598"/>
    </source>
</evidence>
<dbReference type="InterPro" id="IPR009061">
    <property type="entry name" value="DNA-bd_dom_put_sf"/>
</dbReference>
<sequence length="655" mass="78081">MKFSWKLLNYLVDLKNINFNEFIKKLTLAGFEIEEIEEQKLLKDKIIHLNITANRRDIYCIANLATEISSIFNTPLITNNKYNLINKFKYINTLNNNIIYIKSNIIYNINYDKSPQWLINSLIAHEIKPTNILNDTKEYIKLKWGQNIIYINYFSQTSIESSLIKFTKNTTDLSNNLNQLTNTYNYIIIGFPMYNYNLEDNMYNYTNHYVSAYNETIRLITTFGKGNISQSYNFFNKKLIHLIYFNKKIKINKNKIQTILGPIKNQSFKFLSTKQINNTLRQLKFKPVYNNKNKTFDIIIPNSRISDLYRTIDIIEEVGRNYGFKHFLNKLPKKIKQGKLSKRTVQIYKISDILRNMGLNEVINSSFNKKIKNNISILNVKLYNPVTEEQKILRNNIVENLIENYKYNIKQKNSRVEIFEIGKIFYKINDKIYTEETHLGGLIYNKDFIRKTWSDKPENLNWFYAKGILEFFLEKLQTKIQWQTCKKNIIKNINTDIYKLLNPIKQIAIYDSMNKEYIGILGELNNQYTKDLQNYNKEIYIFEINIEKLNKITKLNKHLNYSMKPYSLYPKVIRDINIIVNSNQNLIKIKNNLLEKNQNLIEEINITNEYYNKIKKYRSICLRITYRSNNRTLNTKDINKINQSIQKSLNEINKE</sequence>
<protein>
    <recommendedName>
        <fullName evidence="2">phenylalanine--tRNA ligase</fullName>
        <ecNumber evidence="2">6.1.1.20</ecNumber>
    </recommendedName>
</protein>
<evidence type="ECO:0000256" key="7">
    <source>
        <dbReference type="ARBA" id="ARBA00022842"/>
    </source>
</evidence>
<dbReference type="InterPro" id="IPR036690">
    <property type="entry name" value="Fdx_antiC-bd_sf"/>
</dbReference>
<evidence type="ECO:0000256" key="9">
    <source>
        <dbReference type="ARBA" id="ARBA00023146"/>
    </source>
</evidence>
<reference evidence="12" key="2">
    <citation type="submission" date="2019-04" db="EMBL/GenBank/DDBJ databases">
        <authorList>
            <person name="Pasella M."/>
        </authorList>
    </citation>
    <scope>NUCLEOTIDE SEQUENCE</scope>
    <source>
        <strain evidence="12">PD2950_4</strain>
    </source>
</reference>
<evidence type="ECO:0000256" key="6">
    <source>
        <dbReference type="ARBA" id="ARBA00022840"/>
    </source>
</evidence>
<dbReference type="GO" id="GO:0004826">
    <property type="term" value="F:phenylalanine-tRNA ligase activity"/>
    <property type="evidence" value="ECO:0007669"/>
    <property type="project" value="UniProtKB-EC"/>
</dbReference>
<dbReference type="InterPro" id="IPR041616">
    <property type="entry name" value="PheRS_beta_core"/>
</dbReference>
<keyword evidence="3 12" id="KW-0436">Ligase</keyword>
<dbReference type="CDD" id="cd00769">
    <property type="entry name" value="PheRS_beta_core"/>
    <property type="match status" value="1"/>
</dbReference>
<dbReference type="SUPFAM" id="SSF55681">
    <property type="entry name" value="Class II aaRS and biotin synthetases"/>
    <property type="match status" value="1"/>
</dbReference>
<organism evidence="12">
    <name type="scientific">Erythroglossum lusitanicum</name>
    <dbReference type="NCBI Taxonomy" id="2575615"/>
    <lineage>
        <taxon>Eukaryota</taxon>
        <taxon>Rhodophyta</taxon>
        <taxon>Florideophyceae</taxon>
        <taxon>Rhodymeniophycidae</taxon>
        <taxon>Ceramiales</taxon>
        <taxon>Delesseriaceae</taxon>
        <taxon>Erythroglossum</taxon>
    </lineage>
</organism>
<dbReference type="Gene3D" id="3.30.930.10">
    <property type="entry name" value="Bira Bifunctional Protein, Domain 2"/>
    <property type="match status" value="1"/>
</dbReference>
<accession>A0A4D6WW01</accession>
<dbReference type="AlphaFoldDB" id="A0A4D6WW01"/>
<dbReference type="SMART" id="SM00896">
    <property type="entry name" value="FDX-ACB"/>
    <property type="match status" value="1"/>
</dbReference>
<dbReference type="SUPFAM" id="SSF54991">
    <property type="entry name" value="Anticodon-binding domain of PheRS"/>
    <property type="match status" value="1"/>
</dbReference>
<keyword evidence="8" id="KW-0648">Protein biosynthesis</keyword>
<dbReference type="GO" id="GO:0006432">
    <property type="term" value="P:phenylalanyl-tRNA aminoacylation"/>
    <property type="evidence" value="ECO:0007669"/>
    <property type="project" value="InterPro"/>
</dbReference>
<evidence type="ECO:0000259" key="11">
    <source>
        <dbReference type="PROSITE" id="PS51483"/>
    </source>
</evidence>
<dbReference type="EC" id="6.1.1.20" evidence="2"/>
<dbReference type="SUPFAM" id="SSF46955">
    <property type="entry name" value="Putative DNA-binding domain"/>
    <property type="match status" value="2"/>
</dbReference>
<dbReference type="Pfam" id="PF03484">
    <property type="entry name" value="B5"/>
    <property type="match status" value="1"/>
</dbReference>
<dbReference type="GO" id="GO:0005524">
    <property type="term" value="F:ATP binding"/>
    <property type="evidence" value="ECO:0007669"/>
    <property type="project" value="UniProtKB-KW"/>
</dbReference>
<evidence type="ECO:0000256" key="8">
    <source>
        <dbReference type="ARBA" id="ARBA00022917"/>
    </source>
</evidence>
<evidence type="ECO:0000256" key="1">
    <source>
        <dbReference type="ARBA" id="ARBA00001946"/>
    </source>
</evidence>
<evidence type="ECO:0000256" key="2">
    <source>
        <dbReference type="ARBA" id="ARBA00012814"/>
    </source>
</evidence>
<geneLocation type="plastid" evidence="12"/>
<name>A0A4D6WW01_9FLOR</name>
<gene>
    <name evidence="12" type="primary">syfB</name>
</gene>
<evidence type="ECO:0000256" key="4">
    <source>
        <dbReference type="ARBA" id="ARBA00022723"/>
    </source>
</evidence>
<dbReference type="GO" id="GO:0000287">
    <property type="term" value="F:magnesium ion binding"/>
    <property type="evidence" value="ECO:0007669"/>
    <property type="project" value="InterPro"/>
</dbReference>
<reference evidence="12" key="1">
    <citation type="journal article" date="2019" name="Mol. Phylogenet. Evol.">
        <title>Morphological evolution and classification of the red algal order Ceramiales inferred using plastid phylogenomics.</title>
        <authorList>
            <person name="Diaz-Tapia P."/>
            <person name="Pasella M.M."/>
            <person name="Verbruggen H."/>
            <person name="Maggs C.A."/>
        </authorList>
    </citation>
    <scope>NUCLEOTIDE SEQUENCE</scope>
    <source>
        <strain evidence="12">PD2950_4</strain>
    </source>
</reference>
<dbReference type="EMBL" id="MK814656">
    <property type="protein sequence ID" value="QCI06560.1"/>
    <property type="molecule type" value="Genomic_DNA"/>
</dbReference>
<dbReference type="PROSITE" id="PS51483">
    <property type="entry name" value="B5"/>
    <property type="match status" value="1"/>
</dbReference>
<dbReference type="Gene3D" id="3.30.70.380">
    <property type="entry name" value="Ferrodoxin-fold anticodon-binding domain"/>
    <property type="match status" value="1"/>
</dbReference>
<dbReference type="InterPro" id="IPR005147">
    <property type="entry name" value="tRNA_synthase_B5-dom"/>
</dbReference>